<evidence type="ECO:0000313" key="2">
    <source>
        <dbReference type="Proteomes" id="UP000439903"/>
    </source>
</evidence>
<comment type="caution">
    <text evidence="1">The sequence shown here is derived from an EMBL/GenBank/DDBJ whole genome shotgun (WGS) entry which is preliminary data.</text>
</comment>
<evidence type="ECO:0000313" key="1">
    <source>
        <dbReference type="EMBL" id="KAF0559382.1"/>
    </source>
</evidence>
<keyword evidence="2" id="KW-1185">Reference proteome</keyword>
<sequence>MLDSILQRKTDPVCTYKIILSDKILSERKDILEHIRRHSKIWTKHNPSDTSYKAEWKEDYLLLKCVDPSIYNNATEEITIEELTDTISKSPKDKATGPFAIPNEVLQHLPPSPSPIY</sequence>
<organism evidence="1 2">
    <name type="scientific">Gigaspora margarita</name>
    <dbReference type="NCBI Taxonomy" id="4874"/>
    <lineage>
        <taxon>Eukaryota</taxon>
        <taxon>Fungi</taxon>
        <taxon>Fungi incertae sedis</taxon>
        <taxon>Mucoromycota</taxon>
        <taxon>Glomeromycotina</taxon>
        <taxon>Glomeromycetes</taxon>
        <taxon>Diversisporales</taxon>
        <taxon>Gigasporaceae</taxon>
        <taxon>Gigaspora</taxon>
    </lineage>
</organism>
<name>A0A8H4EVD7_GIGMA</name>
<gene>
    <name evidence="1" type="ORF">F8M41_006136</name>
</gene>
<accession>A0A8H4EVD7</accession>
<proteinExistence type="predicted"/>
<dbReference type="EMBL" id="WTPW01000017">
    <property type="protein sequence ID" value="KAF0559382.1"/>
    <property type="molecule type" value="Genomic_DNA"/>
</dbReference>
<reference evidence="1 2" key="1">
    <citation type="journal article" date="2019" name="Environ. Microbiol.">
        <title>At the nexus of three kingdoms: the genome of the mycorrhizal fungus Gigaspora margarita provides insights into plant, endobacterial and fungal interactions.</title>
        <authorList>
            <person name="Venice F."/>
            <person name="Ghignone S."/>
            <person name="Salvioli di Fossalunga A."/>
            <person name="Amselem J."/>
            <person name="Novero M."/>
            <person name="Xianan X."/>
            <person name="Sedzielewska Toro K."/>
            <person name="Morin E."/>
            <person name="Lipzen A."/>
            <person name="Grigoriev I.V."/>
            <person name="Henrissat B."/>
            <person name="Martin F.M."/>
            <person name="Bonfante P."/>
        </authorList>
    </citation>
    <scope>NUCLEOTIDE SEQUENCE [LARGE SCALE GENOMIC DNA]</scope>
    <source>
        <strain evidence="1 2">BEG34</strain>
    </source>
</reference>
<dbReference type="AlphaFoldDB" id="A0A8H4EVD7"/>
<dbReference type="Proteomes" id="UP000439903">
    <property type="component" value="Unassembled WGS sequence"/>
</dbReference>
<protein>
    <submittedName>
        <fullName evidence="1">Uncharacterized protein</fullName>
    </submittedName>
</protein>